<dbReference type="eggNOG" id="COG3952">
    <property type="taxonomic scope" value="Bacteria"/>
</dbReference>
<dbReference type="AlphaFoldDB" id="A0A017HBH1"/>
<feature type="transmembrane region" description="Helical" evidence="1">
    <location>
        <begin position="51"/>
        <end position="69"/>
    </location>
</feature>
<feature type="transmembrane region" description="Helical" evidence="1">
    <location>
        <begin position="16"/>
        <end position="39"/>
    </location>
</feature>
<sequence>MNMLSDWFAEHGWIEVVWLTIGFLAQAMFSARFLVQWIASEKVRKSIVPEAFWYFSAGGGAMLLAYAIYRQDPVFILGQAFGLMVYARNIYFIWSERRAGEPGHES</sequence>
<dbReference type="EMBL" id="APGJ01000006">
    <property type="protein sequence ID" value="EYD71857.1"/>
    <property type="molecule type" value="Genomic_DNA"/>
</dbReference>
<dbReference type="InterPro" id="IPR014546">
    <property type="entry name" value="UCP028440_lipidA_biosyn"/>
</dbReference>
<keyword evidence="1" id="KW-0472">Membrane</keyword>
<evidence type="ECO:0000256" key="1">
    <source>
        <dbReference type="SAM" id="Phobius"/>
    </source>
</evidence>
<feature type="domain" description="Lipid A biosynthesis N-terminal" evidence="2">
    <location>
        <begin position="21"/>
        <end position="92"/>
    </location>
</feature>
<keyword evidence="4" id="KW-1185">Reference proteome</keyword>
<accession>A0A017HBH1</accession>
<dbReference type="PATRIC" id="fig|1122180.6.peg.1916"/>
<keyword evidence="1" id="KW-1133">Transmembrane helix</keyword>
<name>A0A017HBH1_9RHOB</name>
<dbReference type="STRING" id="1122180.Lokhon_01928"/>
<organism evidence="3 4">
    <name type="scientific">Limimaricola hongkongensis DSM 17492</name>
    <dbReference type="NCBI Taxonomy" id="1122180"/>
    <lineage>
        <taxon>Bacteria</taxon>
        <taxon>Pseudomonadati</taxon>
        <taxon>Pseudomonadota</taxon>
        <taxon>Alphaproteobacteria</taxon>
        <taxon>Rhodobacterales</taxon>
        <taxon>Paracoccaceae</taxon>
        <taxon>Limimaricola</taxon>
    </lineage>
</organism>
<dbReference type="Pfam" id="PF07578">
    <property type="entry name" value="LAB_N"/>
    <property type="match status" value="1"/>
</dbReference>
<dbReference type="HOGENOM" id="CLU_161206_1_1_5"/>
<reference evidence="3 4" key="1">
    <citation type="submission" date="2013-03" db="EMBL/GenBank/DDBJ databases">
        <authorList>
            <person name="Fiebig A."/>
            <person name="Goeker M."/>
            <person name="Klenk H.-P.P."/>
        </authorList>
    </citation>
    <scope>NUCLEOTIDE SEQUENCE [LARGE SCALE GENOMIC DNA]</scope>
    <source>
        <strain evidence="3 4">DSM 17492</strain>
    </source>
</reference>
<evidence type="ECO:0000313" key="4">
    <source>
        <dbReference type="Proteomes" id="UP000025047"/>
    </source>
</evidence>
<dbReference type="GO" id="GO:0008915">
    <property type="term" value="F:lipid-A-disaccharide synthase activity"/>
    <property type="evidence" value="ECO:0007669"/>
    <property type="project" value="UniProtKB-EC"/>
</dbReference>
<dbReference type="GO" id="GO:0009245">
    <property type="term" value="P:lipid A biosynthetic process"/>
    <property type="evidence" value="ECO:0007669"/>
    <property type="project" value="InterPro"/>
</dbReference>
<comment type="caution">
    <text evidence="3">The sequence shown here is derived from an EMBL/GenBank/DDBJ whole genome shotgun (WGS) entry which is preliminary data.</text>
</comment>
<evidence type="ECO:0000313" key="3">
    <source>
        <dbReference type="EMBL" id="EYD71857.1"/>
    </source>
</evidence>
<keyword evidence="1" id="KW-0812">Transmembrane</keyword>
<dbReference type="InterPro" id="IPR011499">
    <property type="entry name" value="Lipid_A_biosynth_N"/>
</dbReference>
<feature type="transmembrane region" description="Helical" evidence="1">
    <location>
        <begin position="75"/>
        <end position="94"/>
    </location>
</feature>
<proteinExistence type="predicted"/>
<keyword evidence="3" id="KW-0328">Glycosyltransferase</keyword>
<dbReference type="EC" id="2.4.1.182" evidence="3"/>
<evidence type="ECO:0000259" key="2">
    <source>
        <dbReference type="SMART" id="SM01259"/>
    </source>
</evidence>
<protein>
    <submittedName>
        <fullName evidence="3">Lipid-A-disaccharide synthase</fullName>
        <ecNumber evidence="3">2.4.1.182</ecNumber>
    </submittedName>
</protein>
<dbReference type="Proteomes" id="UP000025047">
    <property type="component" value="Unassembled WGS sequence"/>
</dbReference>
<gene>
    <name evidence="3" type="ORF">Lokhon_01928</name>
</gene>
<dbReference type="PIRSF" id="PIRSF028440">
    <property type="entry name" value="UCP_LAB_N"/>
    <property type="match status" value="1"/>
</dbReference>
<dbReference type="GO" id="GO:0016020">
    <property type="term" value="C:membrane"/>
    <property type="evidence" value="ECO:0007669"/>
    <property type="project" value="GOC"/>
</dbReference>
<dbReference type="SMART" id="SM01259">
    <property type="entry name" value="LAB_N"/>
    <property type="match status" value="1"/>
</dbReference>
<keyword evidence="3" id="KW-0808">Transferase</keyword>